<proteinExistence type="predicted"/>
<organism evidence="2 3">
    <name type="scientific">Pseudonocardia thermophila</name>
    <dbReference type="NCBI Taxonomy" id="1848"/>
    <lineage>
        <taxon>Bacteria</taxon>
        <taxon>Bacillati</taxon>
        <taxon>Actinomycetota</taxon>
        <taxon>Actinomycetes</taxon>
        <taxon>Pseudonocardiales</taxon>
        <taxon>Pseudonocardiaceae</taxon>
        <taxon>Pseudonocardia</taxon>
    </lineage>
</organism>
<keyword evidence="1" id="KW-0472">Membrane</keyword>
<reference evidence="2 3" key="1">
    <citation type="submission" date="2016-11" db="EMBL/GenBank/DDBJ databases">
        <authorList>
            <person name="Jaros S."/>
            <person name="Januszkiewicz K."/>
            <person name="Wedrychowicz H."/>
        </authorList>
    </citation>
    <scope>NUCLEOTIDE SEQUENCE [LARGE SCALE GENOMIC DNA]</scope>
    <source>
        <strain evidence="2 3">DSM 43832</strain>
    </source>
</reference>
<dbReference type="RefSeq" id="WP_073455349.1">
    <property type="nucleotide sequence ID" value="NZ_CALGVN010000053.1"/>
</dbReference>
<evidence type="ECO:0000313" key="3">
    <source>
        <dbReference type="Proteomes" id="UP000184363"/>
    </source>
</evidence>
<protein>
    <submittedName>
        <fullName evidence="2">Uncharacterized protein</fullName>
    </submittedName>
</protein>
<accession>A0A1M6PED3</accession>
<dbReference type="AlphaFoldDB" id="A0A1M6PED3"/>
<feature type="transmembrane region" description="Helical" evidence="1">
    <location>
        <begin position="6"/>
        <end position="31"/>
    </location>
</feature>
<dbReference type="Proteomes" id="UP000184363">
    <property type="component" value="Unassembled WGS sequence"/>
</dbReference>
<evidence type="ECO:0000256" key="1">
    <source>
        <dbReference type="SAM" id="Phobius"/>
    </source>
</evidence>
<dbReference type="EMBL" id="FRAP01000002">
    <property type="protein sequence ID" value="SHK06242.1"/>
    <property type="molecule type" value="Genomic_DNA"/>
</dbReference>
<gene>
    <name evidence="2" type="ORF">SAMN05443637_102215</name>
</gene>
<sequence length="72" mass="7160">MTISDLLTVIGATAGVAVLVVMAAVPLLLALPLPGDRRAAGETAAADRSPALHLLIPAQRTAAEGVAPRPVA</sequence>
<name>A0A1M6PED3_PSETH</name>
<keyword evidence="1" id="KW-1133">Transmembrane helix</keyword>
<dbReference type="STRING" id="1848.SAMN05443637_102215"/>
<evidence type="ECO:0000313" key="2">
    <source>
        <dbReference type="EMBL" id="SHK06242.1"/>
    </source>
</evidence>
<keyword evidence="3" id="KW-1185">Reference proteome</keyword>
<keyword evidence="1" id="KW-0812">Transmembrane</keyword>